<dbReference type="AlphaFoldDB" id="S7ZS41"/>
<gene>
    <name evidence="1" type="ORF">PDE_06481</name>
</gene>
<evidence type="ECO:0000313" key="1">
    <source>
        <dbReference type="EMBL" id="EPS31526.1"/>
    </source>
</evidence>
<organism evidence="1 2">
    <name type="scientific">Penicillium oxalicum (strain 114-2 / CGMCC 5302)</name>
    <name type="common">Penicillium decumbens</name>
    <dbReference type="NCBI Taxonomy" id="933388"/>
    <lineage>
        <taxon>Eukaryota</taxon>
        <taxon>Fungi</taxon>
        <taxon>Dikarya</taxon>
        <taxon>Ascomycota</taxon>
        <taxon>Pezizomycotina</taxon>
        <taxon>Eurotiomycetes</taxon>
        <taxon>Eurotiomycetidae</taxon>
        <taxon>Eurotiales</taxon>
        <taxon>Aspergillaceae</taxon>
        <taxon>Penicillium</taxon>
    </lineage>
</organism>
<keyword evidence="2" id="KW-1185">Reference proteome</keyword>
<accession>S7ZS41</accession>
<dbReference type="PANTHER" id="PTHR42085">
    <property type="entry name" value="F-BOX DOMAIN-CONTAINING PROTEIN"/>
    <property type="match status" value="1"/>
</dbReference>
<proteinExistence type="predicted"/>
<dbReference type="STRING" id="933388.S7ZS41"/>
<dbReference type="EMBL" id="KB644413">
    <property type="protein sequence ID" value="EPS31526.1"/>
    <property type="molecule type" value="Genomic_DNA"/>
</dbReference>
<dbReference type="OrthoDB" id="62952at2759"/>
<reference evidence="1 2" key="1">
    <citation type="journal article" date="2013" name="PLoS ONE">
        <title>Genomic and secretomic analyses reveal unique features of the lignocellulolytic enzyme system of Penicillium decumbens.</title>
        <authorList>
            <person name="Liu G."/>
            <person name="Zhang L."/>
            <person name="Wei X."/>
            <person name="Zou G."/>
            <person name="Qin Y."/>
            <person name="Ma L."/>
            <person name="Li J."/>
            <person name="Zheng H."/>
            <person name="Wang S."/>
            <person name="Wang C."/>
            <person name="Xun L."/>
            <person name="Zhao G.-P."/>
            <person name="Zhou Z."/>
            <person name="Qu Y."/>
        </authorList>
    </citation>
    <scope>NUCLEOTIDE SEQUENCE [LARGE SCALE GENOMIC DNA]</scope>
    <source>
        <strain evidence="2">114-2 / CGMCC 5302</strain>
    </source>
</reference>
<sequence length="352" mass="38625">MASNNVSASGSPVASRPRLGFLSLPAELRNKVYELALVTDKTITPWENTTQVSAQFLCTNKQIHQEGRDYLYGANFFALDAPSGEALRAFLEQIGPDNAARIEGIKIRTPRVKVDTEEEGEMEQVDITALDMIREKCLALKTLHLTAFKLTTEEKVGTHPRPAAVNRKMSIKAAAVINIRLGDIASRAKIILETCDRCHMIPFLQLKFHEPYGWTSVPVICERCTLGDPPLPRPPQQVLPPPSSSPLQEAVHALTAVTHANNAEVLEAVSILPPFGPGFLHAGTQAQLMMAAMQIASADIYLSSRPTPVHFPDDMDTIDVMELLNNANNANNTNNATPLDPAEYVDFSHQFL</sequence>
<dbReference type="PANTHER" id="PTHR42085:SF2">
    <property type="entry name" value="F-BOX DOMAIN-CONTAINING PROTEIN"/>
    <property type="match status" value="1"/>
</dbReference>
<dbReference type="InterPro" id="IPR038883">
    <property type="entry name" value="AN11006-like"/>
</dbReference>
<name>S7ZS41_PENO1</name>
<evidence type="ECO:0000313" key="2">
    <source>
        <dbReference type="Proteomes" id="UP000019376"/>
    </source>
</evidence>
<dbReference type="Proteomes" id="UP000019376">
    <property type="component" value="Unassembled WGS sequence"/>
</dbReference>
<protein>
    <submittedName>
        <fullName evidence="1">Uncharacterized protein</fullName>
    </submittedName>
</protein>
<dbReference type="HOGENOM" id="CLU_787787_0_0_1"/>